<dbReference type="InterPro" id="IPR050157">
    <property type="entry name" value="PSI_iron-sulfur_center"/>
</dbReference>
<dbReference type="GO" id="GO:0051539">
    <property type="term" value="F:4 iron, 4 sulfur cluster binding"/>
    <property type="evidence" value="ECO:0007669"/>
    <property type="project" value="UniProtKB-KW"/>
</dbReference>
<keyword evidence="7" id="KW-1185">Reference proteome</keyword>
<dbReference type="Pfam" id="PF12800">
    <property type="entry name" value="Fer4_4"/>
    <property type="match status" value="1"/>
</dbReference>
<name>A0A8J7W4V4_9EURY</name>
<feature type="domain" description="4Fe-4S ferredoxin-type" evidence="5">
    <location>
        <begin position="162"/>
        <end position="191"/>
    </location>
</feature>
<dbReference type="InterPro" id="IPR017896">
    <property type="entry name" value="4Fe4S_Fe-S-bd"/>
</dbReference>
<dbReference type="GO" id="GO:0046872">
    <property type="term" value="F:metal ion binding"/>
    <property type="evidence" value="ECO:0007669"/>
    <property type="project" value="UniProtKB-KW"/>
</dbReference>
<evidence type="ECO:0000313" key="6">
    <source>
        <dbReference type="EMBL" id="MBR1368324.1"/>
    </source>
</evidence>
<evidence type="ECO:0000256" key="2">
    <source>
        <dbReference type="ARBA" id="ARBA00022723"/>
    </source>
</evidence>
<dbReference type="PROSITE" id="PS51379">
    <property type="entry name" value="4FE4S_FER_2"/>
    <property type="match status" value="4"/>
</dbReference>
<keyword evidence="4" id="KW-0411">Iron-sulfur</keyword>
<evidence type="ECO:0000256" key="3">
    <source>
        <dbReference type="ARBA" id="ARBA00023004"/>
    </source>
</evidence>
<sequence>MTSIIWYIREFLRPAWISRFLTAKTEPLVTPPYFRDFPVTTENECTQCLACMMICPAPEAIIVVKREGVWRPEITKGHCIRCGLCVEACPEDVLASGRILATKKEEKLLLSGTYHISINPKTCMGCGNCSVVCPVNREIDPSLRSSGTSRSNEVIMRVDTGQNKILHEEKCTGCKTCEEHCPNNAIRVARVVEATEGGKL</sequence>
<reference evidence="6" key="1">
    <citation type="submission" date="2014-12" db="EMBL/GenBank/DDBJ databases">
        <authorList>
            <person name="Huang H.-H."/>
            <person name="Chen S.-C."/>
            <person name="Lai M.-C."/>
        </authorList>
    </citation>
    <scope>NUCLEOTIDE SEQUENCE</scope>
    <source>
        <strain evidence="6">K1F9705b</strain>
    </source>
</reference>
<organism evidence="6 7">
    <name type="scientific">Methanocalculus chunghsingensis</name>
    <dbReference type="NCBI Taxonomy" id="156457"/>
    <lineage>
        <taxon>Archaea</taxon>
        <taxon>Methanobacteriati</taxon>
        <taxon>Methanobacteriota</taxon>
        <taxon>Stenosarchaea group</taxon>
        <taxon>Methanomicrobia</taxon>
        <taxon>Methanomicrobiales</taxon>
        <taxon>Methanocalculaceae</taxon>
        <taxon>Methanocalculus</taxon>
    </lineage>
</organism>
<feature type="domain" description="4Fe-4S ferredoxin-type" evidence="5">
    <location>
        <begin position="114"/>
        <end position="144"/>
    </location>
</feature>
<proteinExistence type="predicted"/>
<dbReference type="AlphaFoldDB" id="A0A8J7W4V4"/>
<dbReference type="SUPFAM" id="SSF54862">
    <property type="entry name" value="4Fe-4S ferredoxins"/>
    <property type="match status" value="1"/>
</dbReference>
<dbReference type="EMBL" id="JWHL01000002">
    <property type="protein sequence ID" value="MBR1368324.1"/>
    <property type="molecule type" value="Genomic_DNA"/>
</dbReference>
<dbReference type="RefSeq" id="WP_343221809.1">
    <property type="nucleotide sequence ID" value="NZ_JWHL01000002.1"/>
</dbReference>
<accession>A0A8J7W4V4</accession>
<protein>
    <submittedName>
        <fullName evidence="6">4Fe-4S ferredoxin</fullName>
    </submittedName>
</protein>
<evidence type="ECO:0000313" key="7">
    <source>
        <dbReference type="Proteomes" id="UP000730161"/>
    </source>
</evidence>
<feature type="domain" description="4Fe-4S ferredoxin-type" evidence="5">
    <location>
        <begin position="70"/>
        <end position="99"/>
    </location>
</feature>
<dbReference type="InterPro" id="IPR017900">
    <property type="entry name" value="4Fe4S_Fe_S_CS"/>
</dbReference>
<gene>
    <name evidence="6" type="ORF">RJ53_01945</name>
</gene>
<dbReference type="Pfam" id="PF12838">
    <property type="entry name" value="Fer4_7"/>
    <property type="match status" value="1"/>
</dbReference>
<keyword evidence="3" id="KW-0408">Iron</keyword>
<keyword evidence="1" id="KW-0004">4Fe-4S</keyword>
<keyword evidence="2" id="KW-0479">Metal-binding</keyword>
<dbReference type="PROSITE" id="PS00198">
    <property type="entry name" value="4FE4S_FER_1"/>
    <property type="match status" value="2"/>
</dbReference>
<evidence type="ECO:0000256" key="1">
    <source>
        <dbReference type="ARBA" id="ARBA00022485"/>
    </source>
</evidence>
<evidence type="ECO:0000259" key="5">
    <source>
        <dbReference type="PROSITE" id="PS51379"/>
    </source>
</evidence>
<dbReference type="PANTHER" id="PTHR24960">
    <property type="entry name" value="PHOTOSYSTEM I IRON-SULFUR CENTER-RELATED"/>
    <property type="match status" value="1"/>
</dbReference>
<dbReference type="Pfam" id="PF00037">
    <property type="entry name" value="Fer4"/>
    <property type="match status" value="1"/>
</dbReference>
<dbReference type="Gene3D" id="3.30.70.20">
    <property type="match status" value="3"/>
</dbReference>
<comment type="caution">
    <text evidence="6">The sequence shown here is derived from an EMBL/GenBank/DDBJ whole genome shotgun (WGS) entry which is preliminary data.</text>
</comment>
<feature type="domain" description="4Fe-4S ferredoxin-type" evidence="5">
    <location>
        <begin position="36"/>
        <end position="66"/>
    </location>
</feature>
<dbReference type="PANTHER" id="PTHR24960:SF79">
    <property type="entry name" value="PHOTOSYSTEM I IRON-SULFUR CENTER"/>
    <property type="match status" value="1"/>
</dbReference>
<dbReference type="GO" id="GO:0016491">
    <property type="term" value="F:oxidoreductase activity"/>
    <property type="evidence" value="ECO:0007669"/>
    <property type="project" value="UniProtKB-ARBA"/>
</dbReference>
<evidence type="ECO:0000256" key="4">
    <source>
        <dbReference type="ARBA" id="ARBA00023014"/>
    </source>
</evidence>
<dbReference type="Proteomes" id="UP000730161">
    <property type="component" value="Unassembled WGS sequence"/>
</dbReference>